<comment type="caution">
    <text evidence="1">The sequence shown here is derived from an EMBL/GenBank/DDBJ whole genome shotgun (WGS) entry which is preliminary data.</text>
</comment>
<dbReference type="Proteomes" id="UP001054945">
    <property type="component" value="Unassembled WGS sequence"/>
</dbReference>
<reference evidence="1 2" key="1">
    <citation type="submission" date="2021-06" db="EMBL/GenBank/DDBJ databases">
        <title>Caerostris extrusa draft genome.</title>
        <authorList>
            <person name="Kono N."/>
            <person name="Arakawa K."/>
        </authorList>
    </citation>
    <scope>NUCLEOTIDE SEQUENCE [LARGE SCALE GENOMIC DNA]</scope>
</reference>
<protein>
    <submittedName>
        <fullName evidence="1">Uncharacterized protein</fullName>
    </submittedName>
</protein>
<evidence type="ECO:0000313" key="1">
    <source>
        <dbReference type="EMBL" id="GIY09827.1"/>
    </source>
</evidence>
<evidence type="ECO:0000313" key="2">
    <source>
        <dbReference type="Proteomes" id="UP001054945"/>
    </source>
</evidence>
<dbReference type="EMBL" id="BPLR01006433">
    <property type="protein sequence ID" value="GIY09827.1"/>
    <property type="molecule type" value="Genomic_DNA"/>
</dbReference>
<keyword evidence="2" id="KW-1185">Reference proteome</keyword>
<name>A0AAV4QNP9_CAEEX</name>
<proteinExistence type="predicted"/>
<sequence length="97" mass="10957">MDVLSAVFFNGFAMVARRIAAYTGRFGLTETDGVQCFGEKNPARFLSQRPWMYWSCFDSNHLPIRHPYSIKSGNLLPDTRKIKRHKNGSNTVSIGSS</sequence>
<accession>A0AAV4QNP9</accession>
<gene>
    <name evidence="1" type="ORF">CEXT_331161</name>
</gene>
<organism evidence="1 2">
    <name type="scientific">Caerostris extrusa</name>
    <name type="common">Bark spider</name>
    <name type="synonym">Caerostris bankana</name>
    <dbReference type="NCBI Taxonomy" id="172846"/>
    <lineage>
        <taxon>Eukaryota</taxon>
        <taxon>Metazoa</taxon>
        <taxon>Ecdysozoa</taxon>
        <taxon>Arthropoda</taxon>
        <taxon>Chelicerata</taxon>
        <taxon>Arachnida</taxon>
        <taxon>Araneae</taxon>
        <taxon>Araneomorphae</taxon>
        <taxon>Entelegynae</taxon>
        <taxon>Araneoidea</taxon>
        <taxon>Araneidae</taxon>
        <taxon>Caerostris</taxon>
    </lineage>
</organism>
<dbReference type="AlphaFoldDB" id="A0AAV4QNP9"/>